<evidence type="ECO:0000259" key="17">
    <source>
        <dbReference type="PROSITE" id="PS00906"/>
    </source>
</evidence>
<dbReference type="EMBL" id="CP055898">
    <property type="protein sequence ID" value="QKX53365.1"/>
    <property type="molecule type" value="Genomic_DNA"/>
</dbReference>
<dbReference type="AlphaFoldDB" id="A0A7H8QIU0"/>
<feature type="domain" description="Uroporphyrinogen decarboxylase (URO-D)" evidence="18">
    <location>
        <begin position="661"/>
        <end position="677"/>
    </location>
</feature>
<evidence type="ECO:0000256" key="8">
    <source>
        <dbReference type="ARBA" id="ARBA00023133"/>
    </source>
</evidence>
<feature type="compositionally biased region" description="Low complexity" evidence="16">
    <location>
        <begin position="63"/>
        <end position="73"/>
    </location>
</feature>
<dbReference type="InterPro" id="IPR028884">
    <property type="entry name" value="Trm82"/>
</dbReference>
<evidence type="ECO:0000256" key="7">
    <source>
        <dbReference type="ARBA" id="ARBA00022793"/>
    </source>
</evidence>
<keyword evidence="9 14" id="KW-0456">Lyase</keyword>
<evidence type="ECO:0000313" key="20">
    <source>
        <dbReference type="Proteomes" id="UP000509510"/>
    </source>
</evidence>
<comment type="function">
    <text evidence="13">Catalyzes the sequential decarboxylation of four acetate groups of uroporphyrinogen-III (octacarboxyporphyrin) to yield coproporphyrinogen-III (tetracarboxyporphyrin) with the formation of intermediate hepta-, hexa- and penta-carboxylate porphyrinogens in the heme biosynthesis pathway. Acts on a number of porphyrinogens, but only coproporphyrinogen III can ultimately be converted to heme.</text>
</comment>
<feature type="non-terminal residue" evidence="19">
    <location>
        <position position="1"/>
    </location>
</feature>
<dbReference type="InterPro" id="IPR038071">
    <property type="entry name" value="UROD/MetE-like_sf"/>
</dbReference>
<evidence type="ECO:0000256" key="9">
    <source>
        <dbReference type="ARBA" id="ARBA00023239"/>
    </source>
</evidence>
<evidence type="ECO:0000256" key="14">
    <source>
        <dbReference type="RuleBase" id="RU000554"/>
    </source>
</evidence>
<dbReference type="PROSITE" id="PS00907">
    <property type="entry name" value="UROD_2"/>
    <property type="match status" value="1"/>
</dbReference>
<evidence type="ECO:0000259" key="18">
    <source>
        <dbReference type="PROSITE" id="PS00907"/>
    </source>
</evidence>
<dbReference type="HAMAP" id="MF_03056">
    <property type="entry name" value="TRM82"/>
    <property type="match status" value="1"/>
</dbReference>
<dbReference type="OrthoDB" id="339900at2759"/>
<name>A0A7H8QIU0_TALRU</name>
<dbReference type="SUPFAM" id="SSF50978">
    <property type="entry name" value="WD40 repeat-like"/>
    <property type="match status" value="1"/>
</dbReference>
<evidence type="ECO:0000313" key="19">
    <source>
        <dbReference type="EMBL" id="QKX53365.1"/>
    </source>
</evidence>
<dbReference type="GO" id="GO:0005829">
    <property type="term" value="C:cytosol"/>
    <property type="evidence" value="ECO:0007669"/>
    <property type="project" value="TreeGrafter"/>
</dbReference>
<dbReference type="EC" id="4.1.1.37" evidence="4 14"/>
<comment type="similarity">
    <text evidence="3 15">Belongs to the uroporphyrinogen decarboxylase family.</text>
</comment>
<dbReference type="NCBIfam" id="TIGR01464">
    <property type="entry name" value="hemE"/>
    <property type="match status" value="1"/>
</dbReference>
<dbReference type="RefSeq" id="XP_035339544.1">
    <property type="nucleotide sequence ID" value="XM_035483651.1"/>
</dbReference>
<evidence type="ECO:0000256" key="15">
    <source>
        <dbReference type="RuleBase" id="RU004169"/>
    </source>
</evidence>
<evidence type="ECO:0000256" key="10">
    <source>
        <dbReference type="ARBA" id="ARBA00023244"/>
    </source>
</evidence>
<dbReference type="InterPro" id="IPR015943">
    <property type="entry name" value="WD40/YVTN_repeat-like_dom_sf"/>
</dbReference>
<gene>
    <name evidence="19" type="ORF">TRUGW13939_00443</name>
</gene>
<dbReference type="CDD" id="cd00717">
    <property type="entry name" value="URO-D"/>
    <property type="match status" value="1"/>
</dbReference>
<dbReference type="GO" id="GO:0036265">
    <property type="term" value="P:RNA (guanine-N7)-methylation"/>
    <property type="evidence" value="ECO:0007669"/>
    <property type="project" value="InterPro"/>
</dbReference>
<dbReference type="KEGG" id="trg:TRUGW13939_00443"/>
<dbReference type="Proteomes" id="UP000509510">
    <property type="component" value="Chromosome I"/>
</dbReference>
<feature type="compositionally biased region" description="Basic and acidic residues" evidence="16">
    <location>
        <begin position="77"/>
        <end position="86"/>
    </location>
</feature>
<keyword evidence="6" id="KW-0963">Cytoplasm</keyword>
<comment type="catalytic activity">
    <reaction evidence="12">
        <text>uroporphyrinogen I + 4 H(+) = coproporphyrinogen I + 4 CO2</text>
        <dbReference type="Rhea" id="RHEA:31239"/>
        <dbReference type="ChEBI" id="CHEBI:15378"/>
        <dbReference type="ChEBI" id="CHEBI:16526"/>
        <dbReference type="ChEBI" id="CHEBI:62626"/>
        <dbReference type="ChEBI" id="CHEBI:62631"/>
    </reaction>
</comment>
<evidence type="ECO:0000256" key="16">
    <source>
        <dbReference type="SAM" id="MobiDB-lite"/>
    </source>
</evidence>
<evidence type="ECO:0000256" key="13">
    <source>
        <dbReference type="ARBA" id="ARBA00058098"/>
    </source>
</evidence>
<dbReference type="Pfam" id="PF01208">
    <property type="entry name" value="URO-D"/>
    <property type="match status" value="1"/>
</dbReference>
<proteinExistence type="inferred from homology"/>
<feature type="domain" description="Uroporphyrinogen decarboxylase (URO-D)" evidence="17">
    <location>
        <begin position="536"/>
        <end position="545"/>
    </location>
</feature>
<evidence type="ECO:0000256" key="4">
    <source>
        <dbReference type="ARBA" id="ARBA00012288"/>
    </source>
</evidence>
<evidence type="ECO:0000256" key="6">
    <source>
        <dbReference type="ARBA" id="ARBA00022490"/>
    </source>
</evidence>
<dbReference type="GO" id="GO:0004853">
    <property type="term" value="F:uroporphyrinogen decarboxylase activity"/>
    <property type="evidence" value="ECO:0007669"/>
    <property type="project" value="UniProtKB-EC"/>
</dbReference>
<dbReference type="InterPro" id="IPR000257">
    <property type="entry name" value="Uroporphyrinogen_deCOase"/>
</dbReference>
<protein>
    <recommendedName>
        <fullName evidence="5 14">Uroporphyrinogen decarboxylase</fullName>
        <ecNumber evidence="4 14">4.1.1.37</ecNumber>
    </recommendedName>
</protein>
<dbReference type="FunFam" id="3.20.20.210:FF:000004">
    <property type="entry name" value="Uroporphyrinogen decarboxylase"/>
    <property type="match status" value="1"/>
</dbReference>
<keyword evidence="8" id="KW-0350">Heme biosynthesis</keyword>
<dbReference type="SUPFAM" id="SSF51726">
    <property type="entry name" value="UROD/MetE-like"/>
    <property type="match status" value="1"/>
</dbReference>
<dbReference type="InterPro" id="IPR006361">
    <property type="entry name" value="Uroporphyrinogen_deCO2ase_HemE"/>
</dbReference>
<sequence length="873" mass="96700">IWLRKLPLNREILAITIMALKPQHPFQCLRYVDRQDSGLIIASAGAKLYSFSVNDGRKLYTWPPSGGTSSPTSQVDSAERGDEPPEKKRKLLPGSTAENEKEEAQAKSESAISVPTWSTIPILVISHSGRYVIAVTAEDKNVRVLEIDSDGVLTQLSARPVPKRPCAISLSFDDNTIFSADKGGDVYGLSFHPSEDGELRIVSRPKKAYQPAANAQVVHTKRNLYSLQQQLRQQQEHEKQGIEHTVSRPVKPNALLGHISILTDIALGAVPSTSSTDKPHVYLITADRDEQIRVSRGPPQTHIIEAYCLGHELFVTRLCTLTSAPHLLISGGGDDYLLVWDWRIGQPLHKVQIATEGKQGKPVVRGIWEIHFNGSSSVAILVAFNGSPELQSFLLQEDGQLTPQKSIQASGNVLDVTWAESQATLFLSIDACHEAGSTKTWRKNFSATQTLVESYIAKVQDGSLEFESTTAQVVEQVNSQGTEDVVAVLDDEPAQQKAQKALSGTALERKMYSKFEPLKNDLLLRAARGETVERPPIWVMRQAGRYLPEYHEAKGNRDFFDCCRSPEIASTLTLQPIERFEGLIDAAIIFSDILVIPQAMGMTVEMIDKKGPSFPEPLQSPDDGQYEKILQKQVDVEKELDYVYKAITLTRTKLNGRVPLIGFCGAPWTLLCYMVEGGGTKLFVQSKKWIYKYPKESKALLQKISEICVEYLALQVSAGAQLVQIFDSWAGELSPATFKEFSLPYLRYISQNLPKRLQELGIDAVPMTVFAKGAWFALDELCDSGYNVVGLDWLHDPAEAYKIARGRVTLQGNADPGVLYGEHSAITATVENMVKGFGGGKKGWIANLGHGITPFVNPDDLRFFFEEIHRLTK</sequence>
<keyword evidence="20" id="KW-1185">Reference proteome</keyword>
<dbReference type="Gene3D" id="2.130.10.10">
    <property type="entry name" value="YVTN repeat-like/Quinoprotein amine dehydrogenase"/>
    <property type="match status" value="2"/>
</dbReference>
<dbReference type="GO" id="GO:0006782">
    <property type="term" value="P:protoporphyrinogen IX biosynthetic process"/>
    <property type="evidence" value="ECO:0007669"/>
    <property type="project" value="UniProtKB-UniPathway"/>
</dbReference>
<dbReference type="Gene3D" id="3.20.20.210">
    <property type="match status" value="1"/>
</dbReference>
<evidence type="ECO:0000256" key="5">
    <source>
        <dbReference type="ARBA" id="ARBA00014308"/>
    </source>
</evidence>
<evidence type="ECO:0000256" key="1">
    <source>
        <dbReference type="ARBA" id="ARBA00004496"/>
    </source>
</evidence>
<dbReference type="PANTHER" id="PTHR21091:SF169">
    <property type="entry name" value="UROPORPHYRINOGEN DECARBOXYLASE"/>
    <property type="match status" value="1"/>
</dbReference>
<evidence type="ECO:0000256" key="12">
    <source>
        <dbReference type="ARBA" id="ARBA00052550"/>
    </source>
</evidence>
<keyword evidence="7 14" id="KW-0210">Decarboxylase</keyword>
<organism evidence="19 20">
    <name type="scientific">Talaromyces rugulosus</name>
    <name type="common">Penicillium rugulosum</name>
    <dbReference type="NCBI Taxonomy" id="121627"/>
    <lineage>
        <taxon>Eukaryota</taxon>
        <taxon>Fungi</taxon>
        <taxon>Dikarya</taxon>
        <taxon>Ascomycota</taxon>
        <taxon>Pezizomycotina</taxon>
        <taxon>Eurotiomycetes</taxon>
        <taxon>Eurotiomycetidae</taxon>
        <taxon>Eurotiales</taxon>
        <taxon>Trichocomaceae</taxon>
        <taxon>Talaromyces</taxon>
        <taxon>Talaromyces sect. Islandici</taxon>
    </lineage>
</organism>
<comment type="subcellular location">
    <subcellularLocation>
        <location evidence="1">Cytoplasm</location>
    </subcellularLocation>
</comment>
<dbReference type="InterPro" id="IPR036322">
    <property type="entry name" value="WD40_repeat_dom_sf"/>
</dbReference>
<evidence type="ECO:0000256" key="3">
    <source>
        <dbReference type="ARBA" id="ARBA00009935"/>
    </source>
</evidence>
<dbReference type="UniPathway" id="UPA00989"/>
<dbReference type="UniPathway" id="UPA00251">
    <property type="reaction ID" value="UER00321"/>
</dbReference>
<dbReference type="HAMAP" id="MF_00218">
    <property type="entry name" value="URO_D"/>
    <property type="match status" value="1"/>
</dbReference>
<reference evidence="20" key="1">
    <citation type="submission" date="2020-06" db="EMBL/GenBank/DDBJ databases">
        <title>A chromosome-scale genome assembly of Talaromyces rugulosus W13939.</title>
        <authorList>
            <person name="Wang B."/>
            <person name="Guo L."/>
            <person name="Ye K."/>
            <person name="Wang L."/>
        </authorList>
    </citation>
    <scope>NUCLEOTIDE SEQUENCE [LARGE SCALE GENOMIC DNA]</scope>
    <source>
        <strain evidence="20">W13939</strain>
    </source>
</reference>
<comment type="pathway">
    <text evidence="2 14">Porphyrin-containing compound metabolism; protoporphyrin-IX biosynthesis; coproporphyrinogen-III from 5-aminolevulinate: step 4/4.</text>
</comment>
<dbReference type="PROSITE" id="PS00906">
    <property type="entry name" value="UROD_1"/>
    <property type="match status" value="1"/>
</dbReference>
<evidence type="ECO:0000256" key="11">
    <source>
        <dbReference type="ARBA" id="ARBA00048033"/>
    </source>
</evidence>
<dbReference type="GeneID" id="55987956"/>
<accession>A0A7H8QIU0</accession>
<comment type="catalytic activity">
    <reaction evidence="11 14">
        <text>uroporphyrinogen III + 4 H(+) = coproporphyrinogen III + 4 CO2</text>
        <dbReference type="Rhea" id="RHEA:19865"/>
        <dbReference type="ChEBI" id="CHEBI:15378"/>
        <dbReference type="ChEBI" id="CHEBI:16526"/>
        <dbReference type="ChEBI" id="CHEBI:57308"/>
        <dbReference type="ChEBI" id="CHEBI:57309"/>
        <dbReference type="EC" id="4.1.1.37"/>
    </reaction>
</comment>
<evidence type="ECO:0000256" key="2">
    <source>
        <dbReference type="ARBA" id="ARBA00004804"/>
    </source>
</evidence>
<feature type="region of interest" description="Disordered" evidence="16">
    <location>
        <begin position="61"/>
        <end position="110"/>
    </location>
</feature>
<keyword evidence="10 14" id="KW-0627">Porphyrin biosynthesis</keyword>
<dbReference type="PANTHER" id="PTHR21091">
    <property type="entry name" value="METHYLTETRAHYDROFOLATE:HOMOCYSTEINE METHYLTRANSFERASE RELATED"/>
    <property type="match status" value="1"/>
</dbReference>